<feature type="region of interest" description="Disordered" evidence="1">
    <location>
        <begin position="831"/>
        <end position="852"/>
    </location>
</feature>
<organism evidence="2 3">
    <name type="scientific">Fusarium euwallaceae</name>
    <dbReference type="NCBI Taxonomy" id="1147111"/>
    <lineage>
        <taxon>Eukaryota</taxon>
        <taxon>Fungi</taxon>
        <taxon>Dikarya</taxon>
        <taxon>Ascomycota</taxon>
        <taxon>Pezizomycotina</taxon>
        <taxon>Sordariomycetes</taxon>
        <taxon>Hypocreomycetidae</taxon>
        <taxon>Hypocreales</taxon>
        <taxon>Nectriaceae</taxon>
        <taxon>Fusarium</taxon>
        <taxon>Fusarium solani species complex</taxon>
    </lineage>
</organism>
<evidence type="ECO:0000256" key="1">
    <source>
        <dbReference type="SAM" id="MobiDB-lite"/>
    </source>
</evidence>
<dbReference type="Proteomes" id="UP000287124">
    <property type="component" value="Unassembled WGS sequence"/>
</dbReference>
<feature type="region of interest" description="Disordered" evidence="1">
    <location>
        <begin position="469"/>
        <end position="491"/>
    </location>
</feature>
<comment type="caution">
    <text evidence="2">The sequence shown here is derived from an EMBL/GenBank/DDBJ whole genome shotgun (WGS) entry which is preliminary data.</text>
</comment>
<reference evidence="2 3" key="1">
    <citation type="submission" date="2017-06" db="EMBL/GenBank/DDBJ databases">
        <title>Comparative genomic analysis of Ambrosia Fusariam Clade fungi.</title>
        <authorList>
            <person name="Stajich J.E."/>
            <person name="Carrillo J."/>
            <person name="Kijimoto T."/>
            <person name="Eskalen A."/>
            <person name="O'Donnell K."/>
            <person name="Kasson M."/>
        </authorList>
    </citation>
    <scope>NUCLEOTIDE SEQUENCE [LARGE SCALE GENOMIC DNA]</scope>
    <source>
        <strain evidence="2 3">UCR1854</strain>
    </source>
</reference>
<dbReference type="AlphaFoldDB" id="A0A430LJ21"/>
<name>A0A430LJ21_9HYPO</name>
<feature type="compositionally biased region" description="Basic and acidic residues" evidence="1">
    <location>
        <begin position="223"/>
        <end position="232"/>
    </location>
</feature>
<evidence type="ECO:0008006" key="4">
    <source>
        <dbReference type="Google" id="ProtNLM"/>
    </source>
</evidence>
<feature type="compositionally biased region" description="Polar residues" evidence="1">
    <location>
        <begin position="550"/>
        <end position="560"/>
    </location>
</feature>
<gene>
    <name evidence="2" type="ORF">BHE90_009824</name>
</gene>
<accession>A0A430LJ21</accession>
<dbReference type="PANTHER" id="PTHR39596">
    <property type="match status" value="1"/>
</dbReference>
<sequence>MSAPEFQQEWLFFQLISCVVRNGDGPILTRKELVCHGSQLDTGELNKALTTWHKYLVECHKKDRETNTMRLLEANQILELAKQVVIANLADDPTQLKNSSSKGTGAKPIHEDEQALCYMVLGETLSTVLVHAMKKCDVKLPGWEPDDEGGWGPPAYVYKMMQAEGWCPRSQATVKGQLGRNATLLYVTACAHETNRHNIHGKNSSPEKCTSRDCGFIEAEHGDPDTEPKYEPSHSANCPSPKECRVVGPEEEDVLRILEKSRDQRKGPFPLMKIVDRDGKKGIEVEEWTKGTSFATLSHVWSQGLGNRTARKIQVCQLEMIETWVKTAFGDPDYNGQLFWIDTFAIPQKKPNDPRRDKLKRRAIGLIHHIFSNAKHCIIIDRYLLEKMRSIHDCRTIGVTLLACGWMMRLWTLQEAVVSAQLHLAMRDEHGLRSFNDLWNDTGEENVVFPSMADMVQRKVDHNLMVQRKTDHHPAGSERGAQQQPGTEGRNHARGALLIASAWRATRYRTTRDLKEETLALATLLGVPISQGPTESAGRTPNGLAESNGLVATNGTSTPETSRDQNLEELMRDFWKSICEDDDFRHSIPPGIIFLPGKRLPFPGFGWAPLTWMSGQDEAYPYPLDNPEHPTTLREGKGLVVTYPGFLLYPTREKLKKIITVRRPFEFSVNRGLDEWYRVKAANQKMQQNDDAPGAESKTETNPRRIAQGLRTGMEENGAVKVAIILSRPRPVEVTGEIGLLVELCQGSSRSQPSPREQQLLYCKIIRRVEVSRHPVSRTESCPCKEGEPTTPGHGPIINRFDKFKREGIAGVQLPDLQEWCVDGYPHLQMPTTSVPKPRRVDTAPSPDRTNGGVRAFLKEKALTFVLPRLKR</sequence>
<evidence type="ECO:0000313" key="3">
    <source>
        <dbReference type="Proteomes" id="UP000287124"/>
    </source>
</evidence>
<protein>
    <recommendedName>
        <fullName evidence="4">Heterokaryon incompatibility domain-containing protein</fullName>
    </recommendedName>
</protein>
<keyword evidence="3" id="KW-1185">Reference proteome</keyword>
<feature type="region of interest" description="Disordered" evidence="1">
    <location>
        <begin position="685"/>
        <end position="704"/>
    </location>
</feature>
<dbReference type="PANTHER" id="PTHR39596:SF2">
    <property type="entry name" value="HET DOMAIN PROTEIN (AFU_ORTHOLOGUE AFUA_1G17550)-RELATED"/>
    <property type="match status" value="1"/>
</dbReference>
<feature type="region of interest" description="Disordered" evidence="1">
    <location>
        <begin position="223"/>
        <end position="243"/>
    </location>
</feature>
<proteinExistence type="predicted"/>
<dbReference type="EMBL" id="MIKF01000177">
    <property type="protein sequence ID" value="RTE75704.1"/>
    <property type="molecule type" value="Genomic_DNA"/>
</dbReference>
<feature type="region of interest" description="Disordered" evidence="1">
    <location>
        <begin position="532"/>
        <end position="563"/>
    </location>
</feature>
<evidence type="ECO:0000313" key="2">
    <source>
        <dbReference type="EMBL" id="RTE75704.1"/>
    </source>
</evidence>